<gene>
    <name evidence="3" type="ORF">ACFPN1_16275</name>
</gene>
<proteinExistence type="predicted"/>
<sequence>MTYHQLTELERYMISKLRKSGQSVSEIAQLMDRHRSTIYREYQRNSTQVRSCLTYCPSKAQERRNGRLRRSRRGSHHSEEQYARVAVLLKEQWSPEQISGTLAAQGEFKISYQTIYRHIRRDWRAGGDLYLELRRRYKRRKRHYGVERRGRLQGKRMIDERPAIVDSRQEVGHWEGDTMTGASWDKHCIVTLVERSTGYTLIGKLANRTTKELNKKVLELIRRSGLPFLSITYDNGTEFHGYAELEAATATTVYFARPHHPWERGTNENTNGLIRQYLRKGESMSSLAQRHCDAIAHRLNTRPRKRYGYRSPMQKLFG</sequence>
<dbReference type="PANTHER" id="PTHR10948:SF23">
    <property type="entry name" value="TRANSPOSASE INSI FOR INSERTION SEQUENCE ELEMENT IS30A-RELATED"/>
    <property type="match status" value="1"/>
</dbReference>
<dbReference type="EMBL" id="JBHSNM010000028">
    <property type="protein sequence ID" value="MFC5571612.1"/>
    <property type="molecule type" value="Genomic_DNA"/>
</dbReference>
<dbReference type="NCBIfam" id="NF033563">
    <property type="entry name" value="transpos_IS30"/>
    <property type="match status" value="1"/>
</dbReference>
<dbReference type="PROSITE" id="PS50994">
    <property type="entry name" value="INTEGRASE"/>
    <property type="match status" value="1"/>
</dbReference>
<evidence type="ECO:0000313" key="4">
    <source>
        <dbReference type="Proteomes" id="UP001596036"/>
    </source>
</evidence>
<dbReference type="SUPFAM" id="SSF53098">
    <property type="entry name" value="Ribonuclease H-like"/>
    <property type="match status" value="1"/>
</dbReference>
<name>A0ABW0SRB0_9GAMM</name>
<organism evidence="3 4">
    <name type="scientific">Lysobacter yangpyeongensis</name>
    <dbReference type="NCBI Taxonomy" id="346182"/>
    <lineage>
        <taxon>Bacteria</taxon>
        <taxon>Pseudomonadati</taxon>
        <taxon>Pseudomonadota</taxon>
        <taxon>Gammaproteobacteria</taxon>
        <taxon>Lysobacterales</taxon>
        <taxon>Lysobacteraceae</taxon>
        <taxon>Lysobacter</taxon>
    </lineage>
</organism>
<protein>
    <submittedName>
        <fullName evidence="3">IS30 family transposase</fullName>
    </submittedName>
</protein>
<reference evidence="4" key="1">
    <citation type="journal article" date="2019" name="Int. J. Syst. Evol. Microbiol.">
        <title>The Global Catalogue of Microorganisms (GCM) 10K type strain sequencing project: providing services to taxonomists for standard genome sequencing and annotation.</title>
        <authorList>
            <consortium name="The Broad Institute Genomics Platform"/>
            <consortium name="The Broad Institute Genome Sequencing Center for Infectious Disease"/>
            <person name="Wu L."/>
            <person name="Ma J."/>
        </authorList>
    </citation>
    <scope>NUCLEOTIDE SEQUENCE [LARGE SCALE GENOMIC DNA]</scope>
    <source>
        <strain evidence="4">KACC 11407</strain>
    </source>
</reference>
<dbReference type="PANTHER" id="PTHR10948">
    <property type="entry name" value="TRANSPOSASE"/>
    <property type="match status" value="1"/>
</dbReference>
<dbReference type="InterPro" id="IPR051917">
    <property type="entry name" value="Transposase-Integrase"/>
</dbReference>
<evidence type="ECO:0000259" key="2">
    <source>
        <dbReference type="PROSITE" id="PS50994"/>
    </source>
</evidence>
<dbReference type="Pfam" id="PF00665">
    <property type="entry name" value="rve"/>
    <property type="match status" value="1"/>
</dbReference>
<comment type="caution">
    <text evidence="3">The sequence shown here is derived from an EMBL/GenBank/DDBJ whole genome shotgun (WGS) entry which is preliminary data.</text>
</comment>
<dbReference type="InterPro" id="IPR036397">
    <property type="entry name" value="RNaseH_sf"/>
</dbReference>
<feature type="domain" description="Integrase catalytic" evidence="2">
    <location>
        <begin position="158"/>
        <end position="318"/>
    </location>
</feature>
<keyword evidence="4" id="KW-1185">Reference proteome</keyword>
<dbReference type="InterPro" id="IPR009057">
    <property type="entry name" value="Homeodomain-like_sf"/>
</dbReference>
<dbReference type="InterPro" id="IPR053392">
    <property type="entry name" value="Transposase_IS30-like"/>
</dbReference>
<keyword evidence="1" id="KW-0233">DNA recombination</keyword>
<dbReference type="Proteomes" id="UP001596036">
    <property type="component" value="Unassembled WGS sequence"/>
</dbReference>
<dbReference type="SUPFAM" id="SSF46689">
    <property type="entry name" value="Homeodomain-like"/>
    <property type="match status" value="1"/>
</dbReference>
<dbReference type="Gene3D" id="3.30.420.10">
    <property type="entry name" value="Ribonuclease H-like superfamily/Ribonuclease H"/>
    <property type="match status" value="1"/>
</dbReference>
<dbReference type="InterPro" id="IPR001584">
    <property type="entry name" value="Integrase_cat-core"/>
</dbReference>
<accession>A0ABW0SRB0</accession>
<dbReference type="RefSeq" id="WP_386756272.1">
    <property type="nucleotide sequence ID" value="NZ_JBHSNM010000028.1"/>
</dbReference>
<dbReference type="InterPro" id="IPR025246">
    <property type="entry name" value="IS30-like_HTH"/>
</dbReference>
<dbReference type="InterPro" id="IPR012337">
    <property type="entry name" value="RNaseH-like_sf"/>
</dbReference>
<evidence type="ECO:0000256" key="1">
    <source>
        <dbReference type="ARBA" id="ARBA00023172"/>
    </source>
</evidence>
<dbReference type="Pfam" id="PF13936">
    <property type="entry name" value="HTH_38"/>
    <property type="match status" value="1"/>
</dbReference>
<evidence type="ECO:0000313" key="3">
    <source>
        <dbReference type="EMBL" id="MFC5571612.1"/>
    </source>
</evidence>